<keyword evidence="2" id="KW-1133">Transmembrane helix</keyword>
<evidence type="ECO:0000313" key="6">
    <source>
        <dbReference type="Proteomes" id="UP000247591"/>
    </source>
</evidence>
<dbReference type="Proteomes" id="UP000247591">
    <property type="component" value="Unassembled WGS sequence"/>
</dbReference>
<dbReference type="Pfam" id="PF00174">
    <property type="entry name" value="Oxidored_molyb"/>
    <property type="match status" value="1"/>
</dbReference>
<feature type="transmembrane region" description="Helical" evidence="2">
    <location>
        <begin position="118"/>
        <end position="138"/>
    </location>
</feature>
<keyword evidence="2" id="KW-0812">Transmembrane</keyword>
<feature type="transmembrane region" description="Helical" evidence="2">
    <location>
        <begin position="188"/>
        <end position="206"/>
    </location>
</feature>
<dbReference type="SUPFAM" id="SSF81296">
    <property type="entry name" value="E set domains"/>
    <property type="match status" value="1"/>
</dbReference>
<dbReference type="GO" id="GO:0006790">
    <property type="term" value="P:sulfur compound metabolic process"/>
    <property type="evidence" value="ECO:0007669"/>
    <property type="project" value="TreeGrafter"/>
</dbReference>
<feature type="domain" description="Moybdenum cofactor oxidoreductase dimerisation" evidence="4">
    <location>
        <begin position="444"/>
        <end position="521"/>
    </location>
</feature>
<dbReference type="Gene3D" id="2.60.40.650">
    <property type="match status" value="1"/>
</dbReference>
<evidence type="ECO:0000256" key="2">
    <source>
        <dbReference type="SAM" id="Phobius"/>
    </source>
</evidence>
<gene>
    <name evidence="5" type="ORF">DFR67_105179</name>
</gene>
<feature type="region of interest" description="Disordered" evidence="1">
    <location>
        <begin position="148"/>
        <end position="180"/>
    </location>
</feature>
<dbReference type="GO" id="GO:0008482">
    <property type="term" value="F:sulfite oxidase activity"/>
    <property type="evidence" value="ECO:0007669"/>
    <property type="project" value="TreeGrafter"/>
</dbReference>
<dbReference type="SUPFAM" id="SSF56524">
    <property type="entry name" value="Oxidoreductase molybdopterin-binding domain"/>
    <property type="match status" value="1"/>
</dbReference>
<dbReference type="PANTHER" id="PTHR19372">
    <property type="entry name" value="SULFITE REDUCTASE"/>
    <property type="match status" value="1"/>
</dbReference>
<evidence type="ECO:0000259" key="3">
    <source>
        <dbReference type="Pfam" id="PF00174"/>
    </source>
</evidence>
<dbReference type="EMBL" id="QJSP01000005">
    <property type="protein sequence ID" value="PYE18034.1"/>
    <property type="molecule type" value="Genomic_DNA"/>
</dbReference>
<organism evidence="5 6">
    <name type="scientific">Williamsia limnetica</name>
    <dbReference type="NCBI Taxonomy" id="882452"/>
    <lineage>
        <taxon>Bacteria</taxon>
        <taxon>Bacillati</taxon>
        <taxon>Actinomycetota</taxon>
        <taxon>Actinomycetes</taxon>
        <taxon>Mycobacteriales</taxon>
        <taxon>Nocardiaceae</taxon>
        <taxon>Williamsia</taxon>
    </lineage>
</organism>
<reference evidence="5 6" key="1">
    <citation type="submission" date="2018-06" db="EMBL/GenBank/DDBJ databases">
        <title>Genomic Encyclopedia of Type Strains, Phase IV (KMG-IV): sequencing the most valuable type-strain genomes for metagenomic binning, comparative biology and taxonomic classification.</title>
        <authorList>
            <person name="Goeker M."/>
        </authorList>
    </citation>
    <scope>NUCLEOTIDE SEQUENCE [LARGE SCALE GENOMIC DNA]</scope>
    <source>
        <strain evidence="5 6">DSM 45521</strain>
    </source>
</reference>
<dbReference type="GO" id="GO:0020037">
    <property type="term" value="F:heme binding"/>
    <property type="evidence" value="ECO:0007669"/>
    <property type="project" value="TreeGrafter"/>
</dbReference>
<feature type="compositionally biased region" description="Basic and acidic residues" evidence="1">
    <location>
        <begin position="157"/>
        <end position="169"/>
    </location>
</feature>
<accession>A0A318RN82</accession>
<dbReference type="Gene3D" id="3.90.420.10">
    <property type="entry name" value="Oxidoreductase, molybdopterin-binding domain"/>
    <property type="match status" value="1"/>
</dbReference>
<comment type="caution">
    <text evidence="5">The sequence shown here is derived from an EMBL/GenBank/DDBJ whole genome shotgun (WGS) entry which is preliminary data.</text>
</comment>
<sequence>MRTAAMARNGLAGLIAVGAGLAAGEVTAAAVSSYASPFYAVGSFLVDRAPAPVREFAIDTFGTNDKPVLLWGIAVAVVVLSIVAGIAERRTVPIGSALIVAFGAFGVLAALHRPTSDFWYAAPSLIAAVVGILVLRGLRGFLWSGSMRGGRTRGPAGRRDPDTTEKPQSDADGAATTKTDRDLSRRQFGIAAGVIAAVSVAGAFIGRQVSTMGDVVADRKRVRLPRPSRPAAPIPAGTEVDIEGITPFMTNNADFYRIDTALQVPKLTTGEWQLRIHGMVDNELTLDWDDLMDMQAEERIITLTCVSNEVGGNLAGTARWIGYPMTKILERAGVQGDADMLFSTSVDGWTSGTPLADITDGRDSMLVIGMNGEPLPLEHGYPVRQVVPGLYGYVSACKWVVDWEITRFDKAEAYWTKRNWGVKGPIKTASRIDRPEGLSRHPVGDVVIAGTAWAQHRGISKVEVRVDKGPWNTATLAPEYNNDTWRQWFWTWPATAGQHTVYCRATDETGQVQPEERVAPIPDGATGWHNRVFRIE</sequence>
<dbReference type="InterPro" id="IPR005066">
    <property type="entry name" value="MoCF_OxRdtse_dimer"/>
</dbReference>
<keyword evidence="2" id="KW-0472">Membrane</keyword>
<evidence type="ECO:0000259" key="4">
    <source>
        <dbReference type="Pfam" id="PF03404"/>
    </source>
</evidence>
<dbReference type="RefSeq" id="WP_245937859.1">
    <property type="nucleotide sequence ID" value="NZ_QJSP01000005.1"/>
</dbReference>
<proteinExistence type="predicted"/>
<name>A0A318RN82_WILLI</name>
<dbReference type="GO" id="GO:0030151">
    <property type="term" value="F:molybdenum ion binding"/>
    <property type="evidence" value="ECO:0007669"/>
    <property type="project" value="InterPro"/>
</dbReference>
<dbReference type="InterPro" id="IPR036374">
    <property type="entry name" value="OxRdtase_Mopterin-bd_sf"/>
</dbReference>
<evidence type="ECO:0000313" key="5">
    <source>
        <dbReference type="EMBL" id="PYE18034.1"/>
    </source>
</evidence>
<feature type="transmembrane region" description="Helical" evidence="2">
    <location>
        <begin position="94"/>
        <end position="112"/>
    </location>
</feature>
<dbReference type="InterPro" id="IPR014756">
    <property type="entry name" value="Ig_E-set"/>
</dbReference>
<feature type="domain" description="Oxidoreductase molybdopterin-binding" evidence="3">
    <location>
        <begin position="262"/>
        <end position="414"/>
    </location>
</feature>
<dbReference type="Pfam" id="PF03404">
    <property type="entry name" value="Mo-co_dimer"/>
    <property type="match status" value="1"/>
</dbReference>
<dbReference type="InterPro" id="IPR000572">
    <property type="entry name" value="OxRdtase_Mopterin-bd_dom"/>
</dbReference>
<keyword evidence="6" id="KW-1185">Reference proteome</keyword>
<feature type="transmembrane region" description="Helical" evidence="2">
    <location>
        <begin position="68"/>
        <end position="87"/>
    </location>
</feature>
<evidence type="ECO:0000256" key="1">
    <source>
        <dbReference type="SAM" id="MobiDB-lite"/>
    </source>
</evidence>
<dbReference type="AlphaFoldDB" id="A0A318RN82"/>
<dbReference type="GO" id="GO:0043546">
    <property type="term" value="F:molybdopterin cofactor binding"/>
    <property type="evidence" value="ECO:0007669"/>
    <property type="project" value="TreeGrafter"/>
</dbReference>
<dbReference type="PANTHER" id="PTHR19372:SF7">
    <property type="entry name" value="SULFITE OXIDASE, MITOCHONDRIAL"/>
    <property type="match status" value="1"/>
</dbReference>
<protein>
    <submittedName>
        <fullName evidence="5">Sulfite oxidase</fullName>
    </submittedName>
</protein>